<dbReference type="NCBIfam" id="TIGR01854">
    <property type="entry name" value="lipid_A_lpxH"/>
    <property type="match status" value="1"/>
</dbReference>
<dbReference type="SUPFAM" id="SSF56300">
    <property type="entry name" value="Metallo-dependent phosphatases"/>
    <property type="match status" value="1"/>
</dbReference>
<dbReference type="InterPro" id="IPR029052">
    <property type="entry name" value="Metallo-depent_PP-like"/>
</dbReference>
<feature type="binding site" evidence="10">
    <location>
        <position position="25"/>
    </location>
    <ligand>
        <name>Mn(2+)</name>
        <dbReference type="ChEBI" id="CHEBI:29035"/>
        <label>1</label>
    </ligand>
</feature>
<dbReference type="InterPro" id="IPR004843">
    <property type="entry name" value="Calcineurin-like_PHP"/>
</dbReference>
<feature type="binding site" evidence="10">
    <location>
        <position position="213"/>
    </location>
    <ligand>
        <name>Mn(2+)</name>
        <dbReference type="ChEBI" id="CHEBI:29035"/>
        <label>1</label>
    </ligand>
</feature>
<comment type="cofactor">
    <cofactor evidence="10">
        <name>Mn(2+)</name>
        <dbReference type="ChEBI" id="CHEBI:29035"/>
    </cofactor>
    <text evidence="10">Binds 2 Mn(2+) ions per subunit in a binuclear metal center.</text>
</comment>
<proteinExistence type="inferred from homology"/>
<keyword evidence="9 10" id="KW-0464">Manganese</keyword>
<evidence type="ECO:0000256" key="8">
    <source>
        <dbReference type="ARBA" id="ARBA00023136"/>
    </source>
</evidence>
<dbReference type="HAMAP" id="MF_00575">
    <property type="entry name" value="LpxH"/>
    <property type="match status" value="1"/>
</dbReference>
<evidence type="ECO:0000256" key="1">
    <source>
        <dbReference type="ARBA" id="ARBA00022475"/>
    </source>
</evidence>
<keyword evidence="4 10" id="KW-0441">Lipid A biosynthesis</keyword>
<evidence type="ECO:0000256" key="2">
    <source>
        <dbReference type="ARBA" id="ARBA00022516"/>
    </source>
</evidence>
<keyword evidence="5 10" id="KW-0479">Metal-binding</keyword>
<comment type="catalytic activity">
    <reaction evidence="10">
        <text>UDP-2-N,3-O-bis[(3R)-3-hydroxytetradecanoyl]-alpha-D-glucosamine + H2O = 2-N,3-O-bis[(3R)-3-hydroxytetradecanoyl]-alpha-D-glucosaminyl 1-phosphate + UMP + 2 H(+)</text>
        <dbReference type="Rhea" id="RHEA:25213"/>
        <dbReference type="ChEBI" id="CHEBI:15377"/>
        <dbReference type="ChEBI" id="CHEBI:15378"/>
        <dbReference type="ChEBI" id="CHEBI:57865"/>
        <dbReference type="ChEBI" id="CHEBI:57957"/>
        <dbReference type="ChEBI" id="CHEBI:78847"/>
        <dbReference type="EC" id="3.6.1.54"/>
    </reaction>
</comment>
<keyword evidence="8 10" id="KW-0472">Membrane</keyword>
<comment type="caution">
    <text evidence="10">Lacks conserved residue(s) required for the propagation of feature annotation.</text>
</comment>
<feature type="binding site" evidence="10">
    <location>
        <position position="137"/>
    </location>
    <ligand>
        <name>substrate</name>
    </ligand>
</feature>
<dbReference type="InterPro" id="IPR043461">
    <property type="entry name" value="LpxH-like"/>
</dbReference>
<feature type="binding site" evidence="10">
    <location>
        <position position="27"/>
    </location>
    <ligand>
        <name>Mn(2+)</name>
        <dbReference type="ChEBI" id="CHEBI:29035"/>
        <label>1</label>
    </ligand>
</feature>
<comment type="caution">
    <text evidence="12">The sequence shown here is derived from an EMBL/GenBank/DDBJ whole genome shotgun (WGS) entry which is preliminary data.</text>
</comment>
<evidence type="ECO:0000256" key="10">
    <source>
        <dbReference type="HAMAP-Rule" id="MF_00575"/>
    </source>
</evidence>
<dbReference type="Pfam" id="PF00149">
    <property type="entry name" value="Metallophos"/>
    <property type="match status" value="1"/>
</dbReference>
<dbReference type="Proteomes" id="UP001368500">
    <property type="component" value="Unassembled WGS sequence"/>
</dbReference>
<dbReference type="PANTHER" id="PTHR34990:SF1">
    <property type="entry name" value="UDP-2,3-DIACYLGLUCOSAMINE HYDROLASE"/>
    <property type="match status" value="1"/>
</dbReference>
<evidence type="ECO:0000313" key="13">
    <source>
        <dbReference type="Proteomes" id="UP001368500"/>
    </source>
</evidence>
<evidence type="ECO:0000259" key="11">
    <source>
        <dbReference type="Pfam" id="PF00149"/>
    </source>
</evidence>
<dbReference type="EMBL" id="JBBUTF010000017">
    <property type="protein sequence ID" value="MEK8027938.1"/>
    <property type="molecule type" value="Genomic_DNA"/>
</dbReference>
<feature type="binding site" evidence="10">
    <location>
        <position position="129"/>
    </location>
    <ligand>
        <name>Mn(2+)</name>
        <dbReference type="ChEBI" id="CHEBI:29035"/>
        <label>2</label>
    </ligand>
</feature>
<dbReference type="GO" id="GO:0016787">
    <property type="term" value="F:hydrolase activity"/>
    <property type="evidence" value="ECO:0007669"/>
    <property type="project" value="UniProtKB-KW"/>
</dbReference>
<feature type="binding site" evidence="10">
    <location>
        <position position="211"/>
    </location>
    <ligand>
        <name>Mn(2+)</name>
        <dbReference type="ChEBI" id="CHEBI:29035"/>
        <label>2</label>
    </ligand>
</feature>
<comment type="similarity">
    <text evidence="10">Belongs to the LpxH family.</text>
</comment>
<comment type="function">
    <text evidence="10">Hydrolyzes the pyrophosphate bond of UDP-2,3-diacylglucosamine to yield 2,3-diacylglucosamine 1-phosphate (lipid X) and UMP by catalyzing the attack of water at the alpha-P atom. Involved in the biosynthesis of lipid A, a phosphorylated glycolipid that anchors the lipopolysaccharide to the outer membrane of the cell.</text>
</comment>
<sequence>MSDSPAALGHLVAPAHWRRIDLLSDVHLHAQAPATAALWCEHLRHTDADAVLMLGDLFEAWVGDDARHQGFEQQMLQVLREASARLTLAFLPGNRDFLLGAAMAADAGLLLLDDPCLLEAFGQRWLLGHGDAWCVDDVAYQRFRAQVRAPAWQQAFLAQPLAERQRQARTMREASQARQAGLPAADYGEVDPGCAAQALHTHGATTLIHGHTHRPGCHALPGGGTRHVLGDWDAEATPPRARWLRLDAQGLHPRDATRPAA</sequence>
<gene>
    <name evidence="10" type="primary">lpxH</name>
    <name evidence="12" type="ORF">AACH11_18410</name>
</gene>
<evidence type="ECO:0000313" key="12">
    <source>
        <dbReference type="EMBL" id="MEK8027938.1"/>
    </source>
</evidence>
<accession>A0ABU9BDG4</accession>
<keyword evidence="13" id="KW-1185">Reference proteome</keyword>
<evidence type="ECO:0000256" key="3">
    <source>
        <dbReference type="ARBA" id="ARBA00022519"/>
    </source>
</evidence>
<comment type="subcellular location">
    <subcellularLocation>
        <location evidence="10">Cell inner membrane</location>
        <topology evidence="10">Peripheral membrane protein</topology>
        <orientation evidence="10">Cytoplasmic side</orientation>
    </subcellularLocation>
</comment>
<feature type="binding site" evidence="10">
    <location>
        <position position="56"/>
    </location>
    <ligand>
        <name>Mn(2+)</name>
        <dbReference type="ChEBI" id="CHEBI:29035"/>
        <label>2</label>
    </ligand>
</feature>
<name>A0ABU9BDG4_9BURK</name>
<feature type="binding site" evidence="10">
    <location>
        <begin position="94"/>
        <end position="95"/>
    </location>
    <ligand>
        <name>substrate</name>
    </ligand>
</feature>
<keyword evidence="2 10" id="KW-0444">Lipid biosynthesis</keyword>
<keyword evidence="1 10" id="KW-1003">Cell membrane</keyword>
<dbReference type="CDD" id="cd07398">
    <property type="entry name" value="MPP_YbbF-LpxH"/>
    <property type="match status" value="1"/>
</dbReference>
<dbReference type="PANTHER" id="PTHR34990">
    <property type="entry name" value="UDP-2,3-DIACYLGLUCOSAMINE HYDROLASE-RELATED"/>
    <property type="match status" value="1"/>
</dbReference>
<feature type="binding site" evidence="10">
    <location>
        <position position="179"/>
    </location>
    <ligand>
        <name>substrate</name>
    </ligand>
</feature>
<comment type="pathway">
    <text evidence="10">Glycolipid biosynthesis; lipid IV(A) biosynthesis; lipid IV(A) from (3R)-3-hydroxytetradecanoyl-[acyl-carrier-protein] and UDP-N-acetyl-alpha-D-glucosamine: step 4/6.</text>
</comment>
<feature type="binding site" evidence="10">
    <location>
        <position position="211"/>
    </location>
    <ligand>
        <name>substrate</name>
    </ligand>
</feature>
<feature type="binding site" evidence="10">
    <location>
        <position position="56"/>
    </location>
    <ligand>
        <name>Mn(2+)</name>
        <dbReference type="ChEBI" id="CHEBI:29035"/>
        <label>1</label>
    </ligand>
</feature>
<reference evidence="12 13" key="1">
    <citation type="submission" date="2024-04" db="EMBL/GenBank/DDBJ databases">
        <title>Novel species of the genus Ideonella isolated from streams.</title>
        <authorList>
            <person name="Lu H."/>
        </authorList>
    </citation>
    <scope>NUCLEOTIDE SEQUENCE [LARGE SCALE GENOMIC DNA]</scope>
    <source>
        <strain evidence="12 13">BYS139W</strain>
    </source>
</reference>
<evidence type="ECO:0000256" key="7">
    <source>
        <dbReference type="ARBA" id="ARBA00023098"/>
    </source>
</evidence>
<dbReference type="InterPro" id="IPR010138">
    <property type="entry name" value="UDP-diacylglucosamine_Hdrlase"/>
</dbReference>
<dbReference type="Gene3D" id="3.60.21.10">
    <property type="match status" value="1"/>
</dbReference>
<feature type="binding site" evidence="10">
    <location>
        <position position="175"/>
    </location>
    <ligand>
        <name>substrate</name>
    </ligand>
</feature>
<dbReference type="EC" id="3.6.1.54" evidence="10"/>
<feature type="binding site" evidence="10">
    <location>
        <position position="94"/>
    </location>
    <ligand>
        <name>Mn(2+)</name>
        <dbReference type="ChEBI" id="CHEBI:29035"/>
        <label>2</label>
    </ligand>
</feature>
<protein>
    <recommendedName>
        <fullName evidence="10">UDP-2,3-diacylglucosamine hydrolase</fullName>
        <ecNumber evidence="10">3.6.1.54</ecNumber>
    </recommendedName>
    <alternativeName>
        <fullName evidence="10">UDP-2,3-diacylglucosamine diphosphatase</fullName>
    </alternativeName>
</protein>
<keyword evidence="3 10" id="KW-0997">Cell inner membrane</keyword>
<keyword evidence="6 10" id="KW-0378">Hydrolase</keyword>
<evidence type="ECO:0000256" key="5">
    <source>
        <dbReference type="ARBA" id="ARBA00022723"/>
    </source>
</evidence>
<evidence type="ECO:0000256" key="6">
    <source>
        <dbReference type="ARBA" id="ARBA00022801"/>
    </source>
</evidence>
<dbReference type="RefSeq" id="WP_341375716.1">
    <property type="nucleotide sequence ID" value="NZ_JBBUTF010000017.1"/>
</dbReference>
<feature type="domain" description="Calcineurin-like phosphoesterase" evidence="11">
    <location>
        <begin position="19"/>
        <end position="215"/>
    </location>
</feature>
<organism evidence="12 13">
    <name type="scientific">Pseudaquabacterium rugosum</name>
    <dbReference type="NCBI Taxonomy" id="2984194"/>
    <lineage>
        <taxon>Bacteria</taxon>
        <taxon>Pseudomonadati</taxon>
        <taxon>Pseudomonadota</taxon>
        <taxon>Betaproteobacteria</taxon>
        <taxon>Burkholderiales</taxon>
        <taxon>Sphaerotilaceae</taxon>
        <taxon>Pseudaquabacterium</taxon>
    </lineage>
</organism>
<dbReference type="NCBIfam" id="NF003743">
    <property type="entry name" value="PRK05340.1"/>
    <property type="match status" value="1"/>
</dbReference>
<evidence type="ECO:0000256" key="4">
    <source>
        <dbReference type="ARBA" id="ARBA00022556"/>
    </source>
</evidence>
<evidence type="ECO:0000256" key="9">
    <source>
        <dbReference type="ARBA" id="ARBA00023211"/>
    </source>
</evidence>
<keyword evidence="7 10" id="KW-0443">Lipid metabolism</keyword>